<accession>A0A7C2PCM6</accession>
<reference evidence="6" key="1">
    <citation type="journal article" date="2020" name="mSystems">
        <title>Genome- and Community-Level Interaction Insights into Carbon Utilization and Element Cycling Functions of Hydrothermarchaeota in Hydrothermal Sediment.</title>
        <authorList>
            <person name="Zhou Z."/>
            <person name="Liu Y."/>
            <person name="Xu W."/>
            <person name="Pan J."/>
            <person name="Luo Z.H."/>
            <person name="Li M."/>
        </authorList>
    </citation>
    <scope>NUCLEOTIDE SEQUENCE [LARGE SCALE GENOMIC DNA]</scope>
    <source>
        <strain evidence="6">SpSt-339</strain>
    </source>
</reference>
<evidence type="ECO:0000256" key="1">
    <source>
        <dbReference type="ARBA" id="ARBA00022723"/>
    </source>
</evidence>
<dbReference type="CDD" id="cd00051">
    <property type="entry name" value="EFh"/>
    <property type="match status" value="1"/>
</dbReference>
<evidence type="ECO:0000313" key="6">
    <source>
        <dbReference type="EMBL" id="HEN17176.1"/>
    </source>
</evidence>
<feature type="domain" description="EF-hand" evidence="5">
    <location>
        <begin position="333"/>
        <end position="368"/>
    </location>
</feature>
<evidence type="ECO:0000256" key="3">
    <source>
        <dbReference type="SAM" id="MobiDB-lite"/>
    </source>
</evidence>
<dbReference type="Gene3D" id="1.10.238.10">
    <property type="entry name" value="EF-hand"/>
    <property type="match status" value="4"/>
</dbReference>
<keyword evidence="4" id="KW-0732">Signal</keyword>
<dbReference type="GO" id="GO:0005509">
    <property type="term" value="F:calcium ion binding"/>
    <property type="evidence" value="ECO:0007669"/>
    <property type="project" value="InterPro"/>
</dbReference>
<evidence type="ECO:0000256" key="4">
    <source>
        <dbReference type="SAM" id="SignalP"/>
    </source>
</evidence>
<feature type="compositionally biased region" description="Basic and acidic residues" evidence="3">
    <location>
        <begin position="373"/>
        <end position="390"/>
    </location>
</feature>
<dbReference type="PROSITE" id="PS50222">
    <property type="entry name" value="EF_HAND_2"/>
    <property type="match status" value="4"/>
</dbReference>
<feature type="region of interest" description="Disordered" evidence="3">
    <location>
        <begin position="215"/>
        <end position="251"/>
    </location>
</feature>
<feature type="domain" description="EF-hand" evidence="5">
    <location>
        <begin position="101"/>
        <end position="136"/>
    </location>
</feature>
<dbReference type="InterPro" id="IPR011992">
    <property type="entry name" value="EF-hand-dom_pair"/>
</dbReference>
<feature type="domain" description="EF-hand" evidence="5">
    <location>
        <begin position="54"/>
        <end position="89"/>
    </location>
</feature>
<dbReference type="PROSITE" id="PS00018">
    <property type="entry name" value="EF_HAND_1"/>
    <property type="match status" value="6"/>
</dbReference>
<dbReference type="InterPro" id="IPR018247">
    <property type="entry name" value="EF_Hand_1_Ca_BS"/>
</dbReference>
<feature type="domain" description="EF-hand" evidence="5">
    <location>
        <begin position="243"/>
        <end position="270"/>
    </location>
</feature>
<dbReference type="Pfam" id="PF13833">
    <property type="entry name" value="EF-hand_8"/>
    <property type="match status" value="1"/>
</dbReference>
<dbReference type="SMART" id="SM00054">
    <property type="entry name" value="EFh"/>
    <property type="match status" value="6"/>
</dbReference>
<dbReference type="Pfam" id="PF13499">
    <property type="entry name" value="EF-hand_7"/>
    <property type="match status" value="1"/>
</dbReference>
<feature type="signal peptide" evidence="4">
    <location>
        <begin position="1"/>
        <end position="24"/>
    </location>
</feature>
<evidence type="ECO:0000259" key="5">
    <source>
        <dbReference type="PROSITE" id="PS50222"/>
    </source>
</evidence>
<name>A0A7C2PCM6_9PLAN</name>
<feature type="region of interest" description="Disordered" evidence="3">
    <location>
        <begin position="267"/>
        <end position="390"/>
    </location>
</feature>
<dbReference type="EMBL" id="DSOK01000467">
    <property type="protein sequence ID" value="HEN17176.1"/>
    <property type="molecule type" value="Genomic_DNA"/>
</dbReference>
<feature type="region of interest" description="Disordered" evidence="3">
    <location>
        <begin position="155"/>
        <end position="189"/>
    </location>
</feature>
<proteinExistence type="predicted"/>
<dbReference type="PANTHER" id="PTHR10827:SF98">
    <property type="entry name" value="45 KDA CALCIUM-BINDING PROTEIN"/>
    <property type="match status" value="1"/>
</dbReference>
<dbReference type="SUPFAM" id="SSF47473">
    <property type="entry name" value="EF-hand"/>
    <property type="match status" value="3"/>
</dbReference>
<feature type="chain" id="PRO_5027797129" description="EF-hand domain-containing protein" evidence="4">
    <location>
        <begin position="25"/>
        <end position="390"/>
    </location>
</feature>
<protein>
    <recommendedName>
        <fullName evidence="5">EF-hand domain-containing protein</fullName>
    </recommendedName>
</protein>
<sequence length="390" mass="42958">MLVQRLTISAGLAAVLAMPSLLPAQNAGPTPAELFQKLDKNGDGELTADEVSDDQKRFFDRSVRVGDKNNDGKLSQDEFVQANQPQENPSVPLAPAGGDRGGPAELRQRFEMMDRNKDGKLSKDEIPEPLRDRLAQVFERLGRDEINLEEFGRFAGGAPGGRGQFDPGQLFQRFDANSDGKLTRDEIPEPMRERFAQVFERLGRDALTREDFAEATRQVFGQGGRPDGNRPGDGPMGGRPPVFFRLVDTDGDGRLSKDELARAADKFAELDRNSDGAIDPSELFGGPPPGMAFGGGRPDMPRPDGRPLPDGPGSNPFFARMDQNGDGKISREEAPERMRDGFDRMDRNGDGYLTQEELQAAFQSQQRGPRSGQPDRPDDNPNRPRRPMPE</sequence>
<keyword evidence="1" id="KW-0479">Metal-binding</keyword>
<keyword evidence="2" id="KW-0677">Repeat</keyword>
<dbReference type="AlphaFoldDB" id="A0A7C2PCM6"/>
<dbReference type="Pfam" id="PF13202">
    <property type="entry name" value="EF-hand_5"/>
    <property type="match status" value="4"/>
</dbReference>
<comment type="caution">
    <text evidence="6">The sequence shown here is derived from an EMBL/GenBank/DDBJ whole genome shotgun (WGS) entry which is preliminary data.</text>
</comment>
<feature type="compositionally biased region" description="Basic and acidic residues" evidence="3">
    <location>
        <begin position="176"/>
        <end position="189"/>
    </location>
</feature>
<dbReference type="Pfam" id="PF13405">
    <property type="entry name" value="EF-hand_6"/>
    <property type="match status" value="1"/>
</dbReference>
<feature type="compositionally biased region" description="Basic and acidic residues" evidence="3">
    <location>
        <begin position="323"/>
        <end position="349"/>
    </location>
</feature>
<gene>
    <name evidence="6" type="ORF">ENQ76_17100</name>
</gene>
<feature type="region of interest" description="Disordered" evidence="3">
    <location>
        <begin position="82"/>
        <end position="104"/>
    </location>
</feature>
<dbReference type="PANTHER" id="PTHR10827">
    <property type="entry name" value="RETICULOCALBIN"/>
    <property type="match status" value="1"/>
</dbReference>
<organism evidence="6">
    <name type="scientific">Schlesneria paludicola</name>
    <dbReference type="NCBI Taxonomy" id="360056"/>
    <lineage>
        <taxon>Bacteria</taxon>
        <taxon>Pseudomonadati</taxon>
        <taxon>Planctomycetota</taxon>
        <taxon>Planctomycetia</taxon>
        <taxon>Planctomycetales</taxon>
        <taxon>Planctomycetaceae</taxon>
        <taxon>Schlesneria</taxon>
    </lineage>
</organism>
<dbReference type="InterPro" id="IPR002048">
    <property type="entry name" value="EF_hand_dom"/>
</dbReference>
<evidence type="ECO:0000256" key="2">
    <source>
        <dbReference type="ARBA" id="ARBA00022737"/>
    </source>
</evidence>